<sequence length="97" mass="10408">MQAHEDVYIVKMSISGQPGSIKLAVRDEEGPDGASALHPDSMDLTLKAGPSRKLVVDSPLSLECATRAVLPQLRVRVADVAGNYTDEGNFEVRFVGL</sequence>
<gene>
    <name evidence="1" type="ORF">ALECFALPRED_000007</name>
</gene>
<dbReference type="EMBL" id="CAJPDR010000001">
    <property type="protein sequence ID" value="CAF9902770.1"/>
    <property type="molecule type" value="Genomic_DNA"/>
</dbReference>
<protein>
    <submittedName>
        <fullName evidence="1">Uncharacterized protein</fullName>
    </submittedName>
</protein>
<proteinExistence type="predicted"/>
<dbReference type="AlphaFoldDB" id="A0A8H3I0R3"/>
<evidence type="ECO:0000313" key="2">
    <source>
        <dbReference type="Proteomes" id="UP000664203"/>
    </source>
</evidence>
<dbReference type="Proteomes" id="UP000664203">
    <property type="component" value="Unassembled WGS sequence"/>
</dbReference>
<keyword evidence="2" id="KW-1185">Reference proteome</keyword>
<comment type="caution">
    <text evidence="1">The sequence shown here is derived from an EMBL/GenBank/DDBJ whole genome shotgun (WGS) entry which is preliminary data.</text>
</comment>
<organism evidence="1 2">
    <name type="scientific">Alectoria fallacina</name>
    <dbReference type="NCBI Taxonomy" id="1903189"/>
    <lineage>
        <taxon>Eukaryota</taxon>
        <taxon>Fungi</taxon>
        <taxon>Dikarya</taxon>
        <taxon>Ascomycota</taxon>
        <taxon>Pezizomycotina</taxon>
        <taxon>Lecanoromycetes</taxon>
        <taxon>OSLEUM clade</taxon>
        <taxon>Lecanoromycetidae</taxon>
        <taxon>Lecanorales</taxon>
        <taxon>Lecanorineae</taxon>
        <taxon>Parmeliaceae</taxon>
        <taxon>Alectoria</taxon>
    </lineage>
</organism>
<reference evidence="1" key="1">
    <citation type="submission" date="2021-03" db="EMBL/GenBank/DDBJ databases">
        <authorList>
            <person name="Tagirdzhanova G."/>
        </authorList>
    </citation>
    <scope>NUCLEOTIDE SEQUENCE</scope>
</reference>
<name>A0A8H3I0R3_9LECA</name>
<evidence type="ECO:0000313" key="1">
    <source>
        <dbReference type="EMBL" id="CAF9902770.1"/>
    </source>
</evidence>
<accession>A0A8H3I0R3</accession>